<protein>
    <recommendedName>
        <fullName evidence="3">histidine kinase</fullName>
        <ecNumber evidence="3">2.7.13.3</ecNumber>
    </recommendedName>
</protein>
<evidence type="ECO:0000256" key="9">
    <source>
        <dbReference type="ARBA" id="ARBA00022741"/>
    </source>
</evidence>
<dbReference type="SMART" id="SM00388">
    <property type="entry name" value="HisKA"/>
    <property type="match status" value="1"/>
</dbReference>
<evidence type="ECO:0000256" key="2">
    <source>
        <dbReference type="ARBA" id="ARBA00004429"/>
    </source>
</evidence>
<evidence type="ECO:0000256" key="8">
    <source>
        <dbReference type="ARBA" id="ARBA00022692"/>
    </source>
</evidence>
<keyword evidence="6" id="KW-0597">Phosphoprotein</keyword>
<evidence type="ECO:0000256" key="5">
    <source>
        <dbReference type="ARBA" id="ARBA00022519"/>
    </source>
</evidence>
<dbReference type="PRINTS" id="PR00344">
    <property type="entry name" value="BCTRLSENSOR"/>
</dbReference>
<dbReference type="Gene3D" id="1.10.287.130">
    <property type="match status" value="1"/>
</dbReference>
<dbReference type="SMART" id="SM00387">
    <property type="entry name" value="HATPase_c"/>
    <property type="match status" value="1"/>
</dbReference>
<sequence>MRFKFADTLFSRLFALAVGAIVASHAIAFGLFFMLYHDAARCHPQPPMGGVVIGVVTELLALATAAWLGARSIARPIQQLAVAAVELGNDVNRSALPESGPVEAQLAARAFNRMQSDLRQQLAARGHFLAAVSHDLRTPLTRIRLRVEQLAEPDVRAQLHADATEMAAMLDATLEYLRGEAAVEVPAMLDVQALVSSMTEDYQEQGHAIECAGVVAPILAQPIALRRALANLMENALRYGGMTKVECAMHPSGLAITIHDQGPGIPAAELTAVMQPFYRLESSRNKASGGVGLGLAIACEAIERQGGTLTLYNAPEGGLVATVLLRPNKC</sequence>
<dbReference type="InterPro" id="IPR003594">
    <property type="entry name" value="HATPase_dom"/>
</dbReference>
<gene>
    <name evidence="18" type="ORF">AKG95_13715</name>
</gene>
<dbReference type="Pfam" id="PF00672">
    <property type="entry name" value="HAMP"/>
    <property type="match status" value="1"/>
</dbReference>
<dbReference type="GO" id="GO:0000155">
    <property type="term" value="F:phosphorelay sensor kinase activity"/>
    <property type="evidence" value="ECO:0007669"/>
    <property type="project" value="InterPro"/>
</dbReference>
<comment type="catalytic activity">
    <reaction evidence="1">
        <text>ATP + protein L-histidine = ADP + protein N-phospho-L-histidine.</text>
        <dbReference type="EC" id="2.7.13.3"/>
    </reaction>
</comment>
<dbReference type="InterPro" id="IPR036097">
    <property type="entry name" value="HisK_dim/P_sf"/>
</dbReference>
<keyword evidence="5" id="KW-0997">Cell inner membrane</keyword>
<dbReference type="PROSITE" id="PS50109">
    <property type="entry name" value="HIS_KIN"/>
    <property type="match status" value="1"/>
</dbReference>
<evidence type="ECO:0000256" key="14">
    <source>
        <dbReference type="ARBA" id="ARBA00023136"/>
    </source>
</evidence>
<evidence type="ECO:0000313" key="19">
    <source>
        <dbReference type="Proteomes" id="UP000179840"/>
    </source>
</evidence>
<dbReference type="PANTHER" id="PTHR44936:SF5">
    <property type="entry name" value="SENSOR HISTIDINE KINASE ENVZ"/>
    <property type="match status" value="1"/>
</dbReference>
<comment type="subcellular location">
    <subcellularLocation>
        <location evidence="2">Cell inner membrane</location>
        <topology evidence="2">Multi-pass membrane protein</topology>
    </subcellularLocation>
</comment>
<organism evidence="18 19">
    <name type="scientific">Janthinobacterium lividum</name>
    <dbReference type="NCBI Taxonomy" id="29581"/>
    <lineage>
        <taxon>Bacteria</taxon>
        <taxon>Pseudomonadati</taxon>
        <taxon>Pseudomonadota</taxon>
        <taxon>Betaproteobacteria</taxon>
        <taxon>Burkholderiales</taxon>
        <taxon>Oxalobacteraceae</taxon>
        <taxon>Janthinobacterium</taxon>
    </lineage>
</organism>
<dbReference type="PANTHER" id="PTHR44936">
    <property type="entry name" value="SENSOR PROTEIN CREC"/>
    <property type="match status" value="1"/>
</dbReference>
<feature type="transmembrane region" description="Helical" evidence="15">
    <location>
        <begin position="48"/>
        <end position="70"/>
    </location>
</feature>
<dbReference type="CDD" id="cd00082">
    <property type="entry name" value="HisKA"/>
    <property type="match status" value="1"/>
</dbReference>
<dbReference type="PROSITE" id="PS50885">
    <property type="entry name" value="HAMP"/>
    <property type="match status" value="1"/>
</dbReference>
<dbReference type="InterPro" id="IPR036890">
    <property type="entry name" value="HATPase_C_sf"/>
</dbReference>
<keyword evidence="14 15" id="KW-0472">Membrane</keyword>
<feature type="domain" description="Histidine kinase" evidence="16">
    <location>
        <begin position="131"/>
        <end position="329"/>
    </location>
</feature>
<dbReference type="InterPro" id="IPR003661">
    <property type="entry name" value="HisK_dim/P_dom"/>
</dbReference>
<dbReference type="InterPro" id="IPR050980">
    <property type="entry name" value="2C_sensor_his_kinase"/>
</dbReference>
<keyword evidence="8 15" id="KW-0812">Transmembrane</keyword>
<dbReference type="InterPro" id="IPR005467">
    <property type="entry name" value="His_kinase_dom"/>
</dbReference>
<comment type="caution">
    <text evidence="18">The sequence shown here is derived from an EMBL/GenBank/DDBJ whole genome shotgun (WGS) entry which is preliminary data.</text>
</comment>
<dbReference type="Proteomes" id="UP000179840">
    <property type="component" value="Unassembled WGS sequence"/>
</dbReference>
<evidence type="ECO:0000256" key="13">
    <source>
        <dbReference type="ARBA" id="ARBA00023012"/>
    </source>
</evidence>
<dbReference type="InterPro" id="IPR003660">
    <property type="entry name" value="HAMP_dom"/>
</dbReference>
<dbReference type="GO" id="GO:0005886">
    <property type="term" value="C:plasma membrane"/>
    <property type="evidence" value="ECO:0007669"/>
    <property type="project" value="UniProtKB-SubCell"/>
</dbReference>
<keyword evidence="13" id="KW-0902">Two-component regulatory system</keyword>
<dbReference type="GO" id="GO:0005524">
    <property type="term" value="F:ATP binding"/>
    <property type="evidence" value="ECO:0007669"/>
    <property type="project" value="UniProtKB-KW"/>
</dbReference>
<evidence type="ECO:0000256" key="7">
    <source>
        <dbReference type="ARBA" id="ARBA00022679"/>
    </source>
</evidence>
<evidence type="ECO:0000256" key="12">
    <source>
        <dbReference type="ARBA" id="ARBA00022989"/>
    </source>
</evidence>
<name>A0A1S1U624_9BURK</name>
<dbReference type="AlphaFoldDB" id="A0A1S1U624"/>
<evidence type="ECO:0000256" key="10">
    <source>
        <dbReference type="ARBA" id="ARBA00022777"/>
    </source>
</evidence>
<dbReference type="SMART" id="SM00304">
    <property type="entry name" value="HAMP"/>
    <property type="match status" value="1"/>
</dbReference>
<feature type="transmembrane region" description="Helical" evidence="15">
    <location>
        <begin position="12"/>
        <end position="36"/>
    </location>
</feature>
<evidence type="ECO:0000259" key="17">
    <source>
        <dbReference type="PROSITE" id="PS50885"/>
    </source>
</evidence>
<proteinExistence type="predicted"/>
<dbReference type="EMBL" id="LFKP01000008">
    <property type="protein sequence ID" value="OHV95932.1"/>
    <property type="molecule type" value="Genomic_DNA"/>
</dbReference>
<feature type="domain" description="HAMP" evidence="17">
    <location>
        <begin position="71"/>
        <end position="123"/>
    </location>
</feature>
<evidence type="ECO:0000256" key="15">
    <source>
        <dbReference type="SAM" id="Phobius"/>
    </source>
</evidence>
<dbReference type="SUPFAM" id="SSF55874">
    <property type="entry name" value="ATPase domain of HSP90 chaperone/DNA topoisomerase II/histidine kinase"/>
    <property type="match status" value="1"/>
</dbReference>
<keyword evidence="12 15" id="KW-1133">Transmembrane helix</keyword>
<dbReference type="Pfam" id="PF02518">
    <property type="entry name" value="HATPase_c"/>
    <property type="match status" value="1"/>
</dbReference>
<dbReference type="RefSeq" id="WP_071077400.1">
    <property type="nucleotide sequence ID" value="NZ_LFKP01000008.1"/>
</dbReference>
<keyword evidence="4" id="KW-1003">Cell membrane</keyword>
<accession>A0A1S1U624</accession>
<dbReference type="SUPFAM" id="SSF47384">
    <property type="entry name" value="Homodimeric domain of signal transducing histidine kinase"/>
    <property type="match status" value="1"/>
</dbReference>
<evidence type="ECO:0000313" key="18">
    <source>
        <dbReference type="EMBL" id="OHV95932.1"/>
    </source>
</evidence>
<evidence type="ECO:0000256" key="3">
    <source>
        <dbReference type="ARBA" id="ARBA00012438"/>
    </source>
</evidence>
<evidence type="ECO:0000256" key="1">
    <source>
        <dbReference type="ARBA" id="ARBA00000085"/>
    </source>
</evidence>
<evidence type="ECO:0000256" key="4">
    <source>
        <dbReference type="ARBA" id="ARBA00022475"/>
    </source>
</evidence>
<keyword evidence="9" id="KW-0547">Nucleotide-binding</keyword>
<evidence type="ECO:0000259" key="16">
    <source>
        <dbReference type="PROSITE" id="PS50109"/>
    </source>
</evidence>
<evidence type="ECO:0000256" key="6">
    <source>
        <dbReference type="ARBA" id="ARBA00022553"/>
    </source>
</evidence>
<dbReference type="EC" id="2.7.13.3" evidence="3"/>
<reference evidence="18 19" key="1">
    <citation type="submission" date="2015-06" db="EMBL/GenBank/DDBJ databases">
        <title>Draft genome sequencing of a biphenyl-degrading bacterium, Janthinobacterium lividum MEG1.</title>
        <authorList>
            <person name="Shimodaira J."/>
            <person name="Hatta T."/>
        </authorList>
    </citation>
    <scope>NUCLEOTIDE SEQUENCE [LARGE SCALE GENOMIC DNA]</scope>
    <source>
        <strain evidence="18 19">MEG1</strain>
    </source>
</reference>
<keyword evidence="10" id="KW-0418">Kinase</keyword>
<keyword evidence="7" id="KW-0808">Transferase</keyword>
<evidence type="ECO:0000256" key="11">
    <source>
        <dbReference type="ARBA" id="ARBA00022840"/>
    </source>
</evidence>
<dbReference type="Pfam" id="PF00512">
    <property type="entry name" value="HisKA"/>
    <property type="match status" value="1"/>
</dbReference>
<dbReference type="Gene3D" id="3.30.565.10">
    <property type="entry name" value="Histidine kinase-like ATPase, C-terminal domain"/>
    <property type="match status" value="1"/>
</dbReference>
<keyword evidence="11" id="KW-0067">ATP-binding</keyword>
<dbReference type="InterPro" id="IPR004358">
    <property type="entry name" value="Sig_transdc_His_kin-like_C"/>
</dbReference>